<feature type="domain" description="NAD-dependent epimerase/dehydratase" evidence="1">
    <location>
        <begin position="5"/>
        <end position="223"/>
    </location>
</feature>
<dbReference type="InterPro" id="IPR050177">
    <property type="entry name" value="Lipid_A_modif_metabolic_enz"/>
</dbReference>
<dbReference type="InterPro" id="IPR001509">
    <property type="entry name" value="Epimerase_deHydtase"/>
</dbReference>
<dbReference type="Gene3D" id="3.40.50.720">
    <property type="entry name" value="NAD(P)-binding Rossmann-like Domain"/>
    <property type="match status" value="1"/>
</dbReference>
<organism evidence="2 3">
    <name type="scientific">Sinorhizobium numidicum</name>
    <dbReference type="NCBI Taxonomy" id="680248"/>
    <lineage>
        <taxon>Bacteria</taxon>
        <taxon>Pseudomonadati</taxon>
        <taxon>Pseudomonadota</taxon>
        <taxon>Alphaproteobacteria</taxon>
        <taxon>Hyphomicrobiales</taxon>
        <taxon>Rhizobiaceae</taxon>
        <taxon>Sinorhizobium/Ensifer group</taxon>
        <taxon>Sinorhizobium</taxon>
    </lineage>
</organism>
<accession>A0ABY8CXC0</accession>
<evidence type="ECO:0000313" key="3">
    <source>
        <dbReference type="Proteomes" id="UP001235547"/>
    </source>
</evidence>
<proteinExistence type="predicted"/>
<name>A0ABY8CXC0_9HYPH</name>
<keyword evidence="3" id="KW-1185">Reference proteome</keyword>
<dbReference type="Pfam" id="PF01370">
    <property type="entry name" value="Epimerase"/>
    <property type="match status" value="1"/>
</dbReference>
<gene>
    <name evidence="2" type="ORF">PYH38_005665</name>
</gene>
<dbReference type="PANTHER" id="PTHR43245:SF13">
    <property type="entry name" value="UDP-D-APIOSE_UDP-D-XYLOSE SYNTHASE 2"/>
    <property type="match status" value="1"/>
</dbReference>
<evidence type="ECO:0000313" key="2">
    <source>
        <dbReference type="EMBL" id="WEX83294.1"/>
    </source>
</evidence>
<dbReference type="RefSeq" id="WP_280734103.1">
    <property type="nucleotide sequence ID" value="NZ_CP120368.1"/>
</dbReference>
<evidence type="ECO:0000259" key="1">
    <source>
        <dbReference type="Pfam" id="PF01370"/>
    </source>
</evidence>
<dbReference type="Proteomes" id="UP001235547">
    <property type="component" value="Chromosome 1"/>
</dbReference>
<dbReference type="InterPro" id="IPR036291">
    <property type="entry name" value="NAD(P)-bd_dom_sf"/>
</dbReference>
<reference evidence="2 3" key="1">
    <citation type="submission" date="2023-03" db="EMBL/GenBank/DDBJ databases">
        <authorList>
            <person name="Kaur S."/>
            <person name="Espinosa-Saiz D."/>
            <person name="Velazquez E."/>
            <person name="Menendez E."/>
            <person name="diCenzo G.C."/>
        </authorList>
    </citation>
    <scope>NUCLEOTIDE SEQUENCE [LARGE SCALE GENOMIC DNA]</scope>
    <source>
        <strain evidence="2 3">LMG 27395</strain>
    </source>
</reference>
<dbReference type="SUPFAM" id="SSF51735">
    <property type="entry name" value="NAD(P)-binding Rossmann-fold domains"/>
    <property type="match status" value="1"/>
</dbReference>
<dbReference type="PANTHER" id="PTHR43245">
    <property type="entry name" value="BIFUNCTIONAL POLYMYXIN RESISTANCE PROTEIN ARNA"/>
    <property type="match status" value="1"/>
</dbReference>
<protein>
    <submittedName>
        <fullName evidence="2">NAD(P)-dependent oxidoreductase</fullName>
    </submittedName>
</protein>
<dbReference type="EMBL" id="CP120371">
    <property type="protein sequence ID" value="WEX83294.1"/>
    <property type="molecule type" value="Genomic_DNA"/>
</dbReference>
<sequence length="275" mass="29962">MTTKVLLTGATGFVGRHVLNELIERGMVAYPVVREGNEERFSARAGIGRVLSTSALFAESDSWWAEALADIDIVVHLAWYAEPGKYLTSPINLDCLAGTLAMAKGAAAAGVKRFVGIGTCFEYELTGRPLTTDTPLKPSTPYAGAKAAAFLALSQWLPQNGVEFAWCRLFYLYGEGEDERRFVPYLRNSLASGRKADLTQGLQVRDFLDIREAARMIVDVSVSTAQGAVNICSGVPITIREFAERIADEYGRRDLLNFGGRAENLVDPPHVVGVK</sequence>